<comment type="similarity">
    <text evidence="2 12">Belongs to the FPP/GGPP synthase family.</text>
</comment>
<comment type="cofactor">
    <cofactor evidence="1">
        <name>Mg(2+)</name>
        <dbReference type="ChEBI" id="CHEBI:18420"/>
    </cofactor>
</comment>
<comment type="caution">
    <text evidence="13">The sequence shown here is derived from an EMBL/GenBank/DDBJ whole genome shotgun (WGS) entry which is preliminary data.</text>
</comment>
<protein>
    <recommendedName>
        <fullName evidence="9">Octaprenyl diphosphate synthase</fullName>
        <ecNumber evidence="8">2.5.1.90</ecNumber>
    </recommendedName>
    <alternativeName>
        <fullName evidence="11">All-trans-octaprenyl-diphosphate synthase</fullName>
    </alternativeName>
    <alternativeName>
        <fullName evidence="10">Octaprenyl pyrophosphate synthase</fullName>
    </alternativeName>
</protein>
<dbReference type="PROSITE" id="PS00444">
    <property type="entry name" value="POLYPRENYL_SYNTHASE_2"/>
    <property type="match status" value="1"/>
</dbReference>
<dbReference type="SUPFAM" id="SSF48576">
    <property type="entry name" value="Terpenoid synthases"/>
    <property type="match status" value="1"/>
</dbReference>
<dbReference type="InterPro" id="IPR033749">
    <property type="entry name" value="Polyprenyl_synt_CS"/>
</dbReference>
<dbReference type="PANTHER" id="PTHR12001:SF69">
    <property type="entry name" value="ALL TRANS-POLYPRENYL-DIPHOSPHATE SYNTHASE PDSS1"/>
    <property type="match status" value="1"/>
</dbReference>
<dbReference type="SFLD" id="SFLDS00005">
    <property type="entry name" value="Isoprenoid_Synthase_Type_I"/>
    <property type="match status" value="1"/>
</dbReference>
<organism evidence="13 14">
    <name type="scientific">Candidatus Paracaedimonas acanthamoebae</name>
    <dbReference type="NCBI Taxonomy" id="244581"/>
    <lineage>
        <taxon>Bacteria</taxon>
        <taxon>Pseudomonadati</taxon>
        <taxon>Pseudomonadota</taxon>
        <taxon>Alphaproteobacteria</taxon>
        <taxon>Holosporales</taxon>
        <taxon>Caedimonadaceae</taxon>
        <taxon>Candidatus Paracaedimonas</taxon>
    </lineage>
</organism>
<keyword evidence="3 12" id="KW-0808">Transferase</keyword>
<dbReference type="PROSITE" id="PS00723">
    <property type="entry name" value="POLYPRENYL_SYNTHASE_1"/>
    <property type="match status" value="1"/>
</dbReference>
<evidence type="ECO:0000256" key="4">
    <source>
        <dbReference type="ARBA" id="ARBA00022723"/>
    </source>
</evidence>
<dbReference type="Gene3D" id="1.10.600.10">
    <property type="entry name" value="Farnesyl Diphosphate Synthase"/>
    <property type="match status" value="1"/>
</dbReference>
<evidence type="ECO:0000256" key="1">
    <source>
        <dbReference type="ARBA" id="ARBA00001946"/>
    </source>
</evidence>
<evidence type="ECO:0000256" key="9">
    <source>
        <dbReference type="ARBA" id="ARBA00072473"/>
    </source>
</evidence>
<reference evidence="13" key="1">
    <citation type="submission" date="2021-02" db="EMBL/GenBank/DDBJ databases">
        <title>Thiocyanate and organic carbon inputs drive convergent selection for specific autotrophic Afipia and Thiobacillus strains within complex microbiomes.</title>
        <authorList>
            <person name="Huddy R.J."/>
            <person name="Sachdeva R."/>
            <person name="Kadzinga F."/>
            <person name="Kantor R.S."/>
            <person name="Harrison S.T.L."/>
            <person name="Banfield J.F."/>
        </authorList>
    </citation>
    <scope>NUCLEOTIDE SEQUENCE</scope>
    <source>
        <strain evidence="13">SCN18_10_11_15_R4_P_38_20</strain>
    </source>
</reference>
<gene>
    <name evidence="13" type="ORF">J0H12_00300</name>
</gene>
<proteinExistence type="inferred from homology"/>
<dbReference type="AlphaFoldDB" id="A0A8J7PV64"/>
<evidence type="ECO:0000256" key="5">
    <source>
        <dbReference type="ARBA" id="ARBA00022842"/>
    </source>
</evidence>
<dbReference type="GO" id="GO:0008299">
    <property type="term" value="P:isoprenoid biosynthetic process"/>
    <property type="evidence" value="ECO:0007669"/>
    <property type="project" value="InterPro"/>
</dbReference>
<evidence type="ECO:0000256" key="12">
    <source>
        <dbReference type="RuleBase" id="RU004466"/>
    </source>
</evidence>
<dbReference type="GO" id="GO:0106350">
    <property type="term" value="F:all-trans-octaprenyl-diphosphate synthase activity"/>
    <property type="evidence" value="ECO:0007669"/>
    <property type="project" value="UniProtKB-EC"/>
</dbReference>
<dbReference type="EMBL" id="JAFKGL010000010">
    <property type="protein sequence ID" value="MBN9412354.1"/>
    <property type="molecule type" value="Genomic_DNA"/>
</dbReference>
<sequence length="340" mass="37992">MAQEELKIFKEEHRKLASLEPLMSLVKTDLAHVNDIILERLQSPVTLIPEIAGYLIKSGGKRLRPVLTLACAQLFGYQGEKAISLAASVEFIHTATLLHDDVVDESGLRRGQASANQLWGNQSSVLVGDFLFSRAFELMVEQESLPALKVLSKVSATIAQGEVLQLLHINDLAMTTEKYLEIVHAKTATLFEAAARIGAIIAQRTVEEEKNLQEFGHSLGMAFQLVDDVLDYTADEKTLGKAVGDDFREGKITLPVIHSYQESDVAEKKFWHRVMVTLTQEEGDFKQAHALLEKHQAFEKTLCLAQQYLQKAKQALYTFPSSLIREALLETCTFVVQRKN</sequence>
<evidence type="ECO:0000313" key="14">
    <source>
        <dbReference type="Proteomes" id="UP000664414"/>
    </source>
</evidence>
<evidence type="ECO:0000256" key="3">
    <source>
        <dbReference type="ARBA" id="ARBA00022679"/>
    </source>
</evidence>
<comment type="catalytic activity">
    <reaction evidence="6">
        <text>5 isopentenyl diphosphate + (2E,6E)-farnesyl diphosphate = all-trans-octaprenyl diphosphate + 5 diphosphate</text>
        <dbReference type="Rhea" id="RHEA:27798"/>
        <dbReference type="ChEBI" id="CHEBI:33019"/>
        <dbReference type="ChEBI" id="CHEBI:57711"/>
        <dbReference type="ChEBI" id="CHEBI:128769"/>
        <dbReference type="ChEBI" id="CHEBI:175763"/>
        <dbReference type="EC" id="2.5.1.90"/>
    </reaction>
</comment>
<name>A0A8J7PV64_9PROT</name>
<dbReference type="GO" id="GO:0046872">
    <property type="term" value="F:metal ion binding"/>
    <property type="evidence" value="ECO:0007669"/>
    <property type="project" value="UniProtKB-KW"/>
</dbReference>
<dbReference type="Pfam" id="PF00348">
    <property type="entry name" value="polyprenyl_synt"/>
    <property type="match status" value="1"/>
</dbReference>
<dbReference type="InterPro" id="IPR000092">
    <property type="entry name" value="Polyprenyl_synt"/>
</dbReference>
<evidence type="ECO:0000313" key="13">
    <source>
        <dbReference type="EMBL" id="MBN9412354.1"/>
    </source>
</evidence>
<dbReference type="FunFam" id="1.10.600.10:FF:000002">
    <property type="entry name" value="Octaprenyl diphosphate synthase"/>
    <property type="match status" value="1"/>
</dbReference>
<evidence type="ECO:0000256" key="2">
    <source>
        <dbReference type="ARBA" id="ARBA00006706"/>
    </source>
</evidence>
<keyword evidence="5" id="KW-0460">Magnesium</keyword>
<keyword evidence="4" id="KW-0479">Metal-binding</keyword>
<dbReference type="PANTHER" id="PTHR12001">
    <property type="entry name" value="GERANYLGERANYL PYROPHOSPHATE SYNTHASE"/>
    <property type="match status" value="1"/>
</dbReference>
<evidence type="ECO:0000256" key="7">
    <source>
        <dbReference type="ARBA" id="ARBA00055029"/>
    </source>
</evidence>
<evidence type="ECO:0000256" key="10">
    <source>
        <dbReference type="ARBA" id="ARBA00079637"/>
    </source>
</evidence>
<dbReference type="CDD" id="cd00685">
    <property type="entry name" value="Trans_IPPS_HT"/>
    <property type="match status" value="1"/>
</dbReference>
<dbReference type="InterPro" id="IPR008949">
    <property type="entry name" value="Isoprenoid_synthase_dom_sf"/>
</dbReference>
<evidence type="ECO:0000256" key="6">
    <source>
        <dbReference type="ARBA" id="ARBA00051506"/>
    </source>
</evidence>
<evidence type="ECO:0000256" key="11">
    <source>
        <dbReference type="ARBA" id="ARBA00083124"/>
    </source>
</evidence>
<dbReference type="Proteomes" id="UP000664414">
    <property type="component" value="Unassembled WGS sequence"/>
</dbReference>
<comment type="function">
    <text evidence="7">Supplies octaprenyl diphosphate, the precursor for the side chain of the isoprenoid quinones ubiquinone and menaquinone.</text>
</comment>
<evidence type="ECO:0000256" key="8">
    <source>
        <dbReference type="ARBA" id="ARBA00066511"/>
    </source>
</evidence>
<dbReference type="EC" id="2.5.1.90" evidence="8"/>
<accession>A0A8J7PV64</accession>